<organism evidence="1 2">
    <name type="scientific">Vreelandella olivaria</name>
    <dbReference type="NCBI Taxonomy" id="390919"/>
    <lineage>
        <taxon>Bacteria</taxon>
        <taxon>Pseudomonadati</taxon>
        <taxon>Pseudomonadota</taxon>
        <taxon>Gammaproteobacteria</taxon>
        <taxon>Oceanospirillales</taxon>
        <taxon>Halomonadaceae</taxon>
        <taxon>Vreelandella</taxon>
    </lineage>
</organism>
<dbReference type="EMBL" id="AP019416">
    <property type="protein sequence ID" value="BBI49996.1"/>
    <property type="molecule type" value="Genomic_DNA"/>
</dbReference>
<dbReference type="Proteomes" id="UP000289555">
    <property type="component" value="Chromosome"/>
</dbReference>
<proteinExistence type="predicted"/>
<sequence>MLIDTAIQNTTSQIMKSLFDKDHTITIFSKEAAQSIAATAIKVEPDNRKITLEIKYAGLSLSPYLNNDTISFDIEASRHGHDAEEIYNIEHVPAHIIQIDPTLTT</sequence>
<evidence type="ECO:0008006" key="3">
    <source>
        <dbReference type="Google" id="ProtNLM"/>
    </source>
</evidence>
<name>A0ABN5WZK3_9GAMM</name>
<gene>
    <name evidence="1" type="ORF">HORIV_24170</name>
</gene>
<reference evidence="2" key="1">
    <citation type="journal article" date="2019" name="Microbiol. Resour. Announc.">
        <title>Complete Genome Sequence of Halomonas olivaria, a Moderately Halophilic Bacterium Isolated from Olive Processing Effluents, Obtained by Nanopore Sequencing.</title>
        <authorList>
            <person name="Nagata S."/>
            <person name="Ii K.M."/>
            <person name="Tsukimi T."/>
            <person name="Miura M.C."/>
            <person name="Galipon J."/>
            <person name="Arakawa K."/>
        </authorList>
    </citation>
    <scope>NUCLEOTIDE SEQUENCE [LARGE SCALE GENOMIC DNA]</scope>
    <source>
        <strain evidence="2">TYRC17</strain>
    </source>
</reference>
<protein>
    <recommendedName>
        <fullName evidence="3">FeS cluster biogenesis domain-containing protein</fullName>
    </recommendedName>
</protein>
<accession>A0ABN5WZK3</accession>
<evidence type="ECO:0000313" key="2">
    <source>
        <dbReference type="Proteomes" id="UP000289555"/>
    </source>
</evidence>
<keyword evidence="2" id="KW-1185">Reference proteome</keyword>
<evidence type="ECO:0000313" key="1">
    <source>
        <dbReference type="EMBL" id="BBI49996.1"/>
    </source>
</evidence>